<comment type="caution">
    <text evidence="13">The sequence shown here is derived from an EMBL/GenBank/DDBJ whole genome shotgun (WGS) entry which is preliminary data.</text>
</comment>
<dbReference type="Proteomes" id="UP001300871">
    <property type="component" value="Unassembled WGS sequence"/>
</dbReference>
<dbReference type="PANTHER" id="PTHR30040">
    <property type="entry name" value="THIAMINE BIOSYNTHESIS LIPOPROTEIN APBE"/>
    <property type="match status" value="1"/>
</dbReference>
<name>A0AAW5F5L2_CLOSY</name>
<dbReference type="PROSITE" id="PS51257">
    <property type="entry name" value="PROKAR_LIPOPROTEIN"/>
    <property type="match status" value="1"/>
</dbReference>
<evidence type="ECO:0000256" key="1">
    <source>
        <dbReference type="ARBA" id="ARBA00011955"/>
    </source>
</evidence>
<evidence type="ECO:0000256" key="9">
    <source>
        <dbReference type="ARBA" id="ARBA00048540"/>
    </source>
</evidence>
<proteinExistence type="inferred from homology"/>
<dbReference type="PANTHER" id="PTHR30040:SF2">
    <property type="entry name" value="FAD:PROTEIN FMN TRANSFERASE"/>
    <property type="match status" value="1"/>
</dbReference>
<gene>
    <name evidence="13" type="ORF">K5I21_13035</name>
    <name evidence="14" type="ORF">PM006_17630</name>
</gene>
<keyword evidence="12" id="KW-0472">Membrane</keyword>
<feature type="binding site" evidence="11">
    <location>
        <position position="294"/>
    </location>
    <ligand>
        <name>Mg(2+)</name>
        <dbReference type="ChEBI" id="CHEBI:18420"/>
    </ligand>
</feature>
<dbReference type="SUPFAM" id="SSF143631">
    <property type="entry name" value="ApbE-like"/>
    <property type="match status" value="1"/>
</dbReference>
<dbReference type="InterPro" id="IPR003374">
    <property type="entry name" value="ApbE-like_sf"/>
</dbReference>
<dbReference type="EC" id="2.7.1.180" evidence="1 10"/>
<evidence type="ECO:0000256" key="8">
    <source>
        <dbReference type="ARBA" id="ARBA00031306"/>
    </source>
</evidence>
<evidence type="ECO:0000256" key="3">
    <source>
        <dbReference type="ARBA" id="ARBA00022630"/>
    </source>
</evidence>
<accession>A0AAW5F5L2</accession>
<dbReference type="EMBL" id="JAINVB010000001">
    <property type="protein sequence ID" value="MCK0086781.1"/>
    <property type="molecule type" value="Genomic_DNA"/>
</dbReference>
<dbReference type="PIRSF" id="PIRSF006268">
    <property type="entry name" value="ApbE"/>
    <property type="match status" value="1"/>
</dbReference>
<evidence type="ECO:0000256" key="6">
    <source>
        <dbReference type="ARBA" id="ARBA00022827"/>
    </source>
</evidence>
<feature type="binding site" evidence="11">
    <location>
        <position position="290"/>
    </location>
    <ligand>
        <name>Mg(2+)</name>
        <dbReference type="ChEBI" id="CHEBI:18420"/>
    </ligand>
</feature>
<protein>
    <recommendedName>
        <fullName evidence="2 10">FAD:protein FMN transferase</fullName>
        <ecNumber evidence="1 10">2.7.1.180</ecNumber>
    </recommendedName>
    <alternativeName>
        <fullName evidence="8 10">Flavin transferase</fullName>
    </alternativeName>
</protein>
<reference evidence="13" key="1">
    <citation type="journal article" date="2022" name="Cell Host Microbe">
        <title>Colonization of the live biotherapeutic product VE303 and modulation of the microbiota and metabolites in healthy volunteers.</title>
        <authorList>
            <person name="Dsouza M."/>
            <person name="Menon R."/>
            <person name="Crossette E."/>
            <person name="Bhattarai S.K."/>
            <person name="Schneider J."/>
            <person name="Kim Y.G."/>
            <person name="Reddy S."/>
            <person name="Caballero S."/>
            <person name="Felix C."/>
            <person name="Cornacchione L."/>
            <person name="Hendrickson J."/>
            <person name="Watson A.R."/>
            <person name="Minot S.S."/>
            <person name="Greenfield N."/>
            <person name="Schopf L."/>
            <person name="Szabady R."/>
            <person name="Patarroyo J."/>
            <person name="Smith W."/>
            <person name="Harrison P."/>
            <person name="Kuijper E.J."/>
            <person name="Kelly C.P."/>
            <person name="Olle B."/>
            <person name="Bobilev D."/>
            <person name="Silber J.L."/>
            <person name="Bucci V."/>
            <person name="Roberts B."/>
            <person name="Faith J."/>
            <person name="Norman J.M."/>
        </authorList>
    </citation>
    <scope>NUCLEOTIDE SEQUENCE</scope>
    <source>
        <strain evidence="13">VE303-04</strain>
    </source>
</reference>
<dbReference type="RefSeq" id="WP_003499245.1">
    <property type="nucleotide sequence ID" value="NZ_BAABZD010000007.1"/>
</dbReference>
<dbReference type="EMBL" id="JAQLGM010000055">
    <property type="protein sequence ID" value="MDB2002022.1"/>
    <property type="molecule type" value="Genomic_DNA"/>
</dbReference>
<evidence type="ECO:0000256" key="7">
    <source>
        <dbReference type="ARBA" id="ARBA00022842"/>
    </source>
</evidence>
<comment type="function">
    <text evidence="12">Flavin transferase that catalyzes the transfer of the FMN moiety of FAD and its covalent binding to the hydroxyl group of a threonine residue in a target flavoprotein.</text>
</comment>
<dbReference type="AlphaFoldDB" id="A0AAW5F5L2"/>
<dbReference type="GO" id="GO:0016740">
    <property type="term" value="F:transferase activity"/>
    <property type="evidence" value="ECO:0007669"/>
    <property type="project" value="UniProtKB-UniRule"/>
</dbReference>
<comment type="cofactor">
    <cofactor evidence="11">
        <name>Mg(2+)</name>
        <dbReference type="ChEBI" id="CHEBI:18420"/>
    </cofactor>
    <cofactor evidence="11">
        <name>Mn(2+)</name>
        <dbReference type="ChEBI" id="CHEBI:29035"/>
    </cofactor>
    <text evidence="11">Magnesium. Can also use manganese.</text>
</comment>
<keyword evidence="12" id="KW-0997">Cell inner membrane</keyword>
<organism evidence="13 15">
    <name type="scientific">Clostridium symbiosum</name>
    <name type="common">Bacteroides symbiosus</name>
    <dbReference type="NCBI Taxonomy" id="1512"/>
    <lineage>
        <taxon>Bacteria</taxon>
        <taxon>Bacillati</taxon>
        <taxon>Bacillota</taxon>
        <taxon>Clostridia</taxon>
        <taxon>Lachnospirales</taxon>
        <taxon>Lachnospiraceae</taxon>
        <taxon>Otoolea</taxon>
    </lineage>
</organism>
<keyword evidence="12" id="KW-0449">Lipoprotein</keyword>
<dbReference type="GO" id="GO:0005886">
    <property type="term" value="C:plasma membrane"/>
    <property type="evidence" value="ECO:0007669"/>
    <property type="project" value="UniProtKB-SubCell"/>
</dbReference>
<keyword evidence="6 10" id="KW-0274">FAD</keyword>
<dbReference type="Gene3D" id="3.10.520.10">
    <property type="entry name" value="ApbE-like domains"/>
    <property type="match status" value="1"/>
</dbReference>
<comment type="subcellular location">
    <subcellularLocation>
        <location evidence="12">Cell inner membrane</location>
        <topology evidence="12">Lipid-anchor</topology>
        <orientation evidence="12">Periplasmic side</orientation>
    </subcellularLocation>
</comment>
<evidence type="ECO:0000256" key="4">
    <source>
        <dbReference type="ARBA" id="ARBA00022679"/>
    </source>
</evidence>
<feature type="binding site" evidence="11">
    <location>
        <position position="176"/>
    </location>
    <ligand>
        <name>Mg(2+)</name>
        <dbReference type="ChEBI" id="CHEBI:18420"/>
    </ligand>
</feature>
<keyword evidence="5 10" id="KW-0479">Metal-binding</keyword>
<keyword evidence="12" id="KW-1003">Cell membrane</keyword>
<keyword evidence="4 10" id="KW-0808">Transferase</keyword>
<sequence length="340" mass="37623">MEKKQFKRLLAVLVFFILACGAALALRPRKTEPVSRSDFLLNTFVTVTLYDSSDEEILDQCMALCREYENRFSKTIATSEIYGLNHRPAGETVFPLTKDTAALIREGLYYSRVSDGAFDITIEPLSSLWNFTDGKKVIPPQEEISEAASRVDWKNLRLDGDVLTFCSPDTTIDLGSIAKGFIADRLKEYLVSRNVKSAIINLGGNVLCIGEKPDGTPFKIGLQKPFEGRNEIISNLSINDMSVVSSGVYERHFVVDGKNYHHLLNPATGYPYDNGLIAVTIVSPRSVDGDALSTTCFSLGLEKGLELINSMDGIYGYFITDDYEIHYSDGAQKLVIPAAD</sequence>
<dbReference type="GO" id="GO:0046872">
    <property type="term" value="F:metal ion binding"/>
    <property type="evidence" value="ECO:0007669"/>
    <property type="project" value="UniProtKB-UniRule"/>
</dbReference>
<evidence type="ECO:0000256" key="5">
    <source>
        <dbReference type="ARBA" id="ARBA00022723"/>
    </source>
</evidence>
<evidence type="ECO:0000313" key="15">
    <source>
        <dbReference type="Proteomes" id="UP001203136"/>
    </source>
</evidence>
<comment type="catalytic activity">
    <reaction evidence="9 10 12">
        <text>L-threonyl-[protein] + FAD = FMN-L-threonyl-[protein] + AMP + H(+)</text>
        <dbReference type="Rhea" id="RHEA:36847"/>
        <dbReference type="Rhea" id="RHEA-COMP:11060"/>
        <dbReference type="Rhea" id="RHEA-COMP:11061"/>
        <dbReference type="ChEBI" id="CHEBI:15378"/>
        <dbReference type="ChEBI" id="CHEBI:30013"/>
        <dbReference type="ChEBI" id="CHEBI:57692"/>
        <dbReference type="ChEBI" id="CHEBI:74257"/>
        <dbReference type="ChEBI" id="CHEBI:456215"/>
        <dbReference type="EC" id="2.7.1.180"/>
    </reaction>
</comment>
<keyword evidence="3 10" id="KW-0285">Flavoprotein</keyword>
<evidence type="ECO:0000256" key="2">
    <source>
        <dbReference type="ARBA" id="ARBA00016337"/>
    </source>
</evidence>
<evidence type="ECO:0000256" key="10">
    <source>
        <dbReference type="PIRNR" id="PIRNR006268"/>
    </source>
</evidence>
<dbReference type="Proteomes" id="UP001203136">
    <property type="component" value="Unassembled WGS sequence"/>
</dbReference>
<evidence type="ECO:0000256" key="11">
    <source>
        <dbReference type="PIRSR" id="PIRSR006268-2"/>
    </source>
</evidence>
<evidence type="ECO:0000256" key="12">
    <source>
        <dbReference type="RuleBase" id="RU363002"/>
    </source>
</evidence>
<reference evidence="14" key="2">
    <citation type="submission" date="2023-01" db="EMBL/GenBank/DDBJ databases">
        <title>Human gut microbiome strain richness.</title>
        <authorList>
            <person name="Chen-Liaw A."/>
        </authorList>
    </citation>
    <scope>NUCLEOTIDE SEQUENCE</scope>
    <source>
        <strain evidence="14">B1_m1001713B170214d0_201011</strain>
    </source>
</reference>
<evidence type="ECO:0000313" key="14">
    <source>
        <dbReference type="EMBL" id="MDB2002022.1"/>
    </source>
</evidence>
<evidence type="ECO:0000313" key="13">
    <source>
        <dbReference type="EMBL" id="MCK0086781.1"/>
    </source>
</evidence>
<dbReference type="InterPro" id="IPR024932">
    <property type="entry name" value="ApbE"/>
</dbReference>
<keyword evidence="7 10" id="KW-0460">Magnesium</keyword>
<dbReference type="Pfam" id="PF02424">
    <property type="entry name" value="ApbE"/>
    <property type="match status" value="1"/>
</dbReference>
<comment type="similarity">
    <text evidence="10 12">Belongs to the ApbE family.</text>
</comment>
<dbReference type="GeneID" id="57969908"/>